<dbReference type="InterPro" id="IPR000425">
    <property type="entry name" value="MIP"/>
</dbReference>
<protein>
    <recommendedName>
        <fullName evidence="13">MIP family channel protein</fullName>
    </recommendedName>
</protein>
<evidence type="ECO:0000256" key="7">
    <source>
        <dbReference type="ARBA" id="ARBA00023136"/>
    </source>
</evidence>
<evidence type="ECO:0000313" key="11">
    <source>
        <dbReference type="EMBL" id="GAA2712717.1"/>
    </source>
</evidence>
<keyword evidence="5 8" id="KW-0812">Transmembrane</keyword>
<organism evidence="11 12">
    <name type="scientific">Streptomyces luteosporeus</name>
    <dbReference type="NCBI Taxonomy" id="173856"/>
    <lineage>
        <taxon>Bacteria</taxon>
        <taxon>Bacillati</taxon>
        <taxon>Actinomycetota</taxon>
        <taxon>Actinomycetes</taxon>
        <taxon>Kitasatosporales</taxon>
        <taxon>Streptomycetaceae</taxon>
        <taxon>Streptomyces</taxon>
    </lineage>
</organism>
<dbReference type="InterPro" id="IPR022357">
    <property type="entry name" value="MIP_CS"/>
</dbReference>
<dbReference type="PANTHER" id="PTHR19139:SF199">
    <property type="entry name" value="MIP17260P"/>
    <property type="match status" value="1"/>
</dbReference>
<evidence type="ECO:0000256" key="2">
    <source>
        <dbReference type="ARBA" id="ARBA00006175"/>
    </source>
</evidence>
<feature type="transmembrane region" description="Helical" evidence="10">
    <location>
        <begin position="176"/>
        <end position="194"/>
    </location>
</feature>
<dbReference type="PROSITE" id="PS00221">
    <property type="entry name" value="MIP"/>
    <property type="match status" value="1"/>
</dbReference>
<sequence length="291" mass="29764">MDALKNVKPAFERLDPVTTRTISAEFLGTALLVFFAVGSVVLAADYIGVLGIALAFGFTLLALAYALGPVSGCHLNPSVTLGMLLQRRISLHTAIEYWIAQLVGGIVGAAVLFLLAKQVPGLKTDGAFGSNGYGNRSAVHLGAGGAFLAEVVMTFLFVFVWLSVTHRVAMVGFDGLAVGLALGVVHIVGVPLTGTSVNLARSLGPALFAGGAALSQLWLFIVAPLIGAALAAFANRVTHPPHGRANVADDVAEPEPLAGPGEGRPDRPHFGGRANDDAGPATGSGGNRGQA</sequence>
<comment type="caution">
    <text evidence="11">The sequence shown here is derived from an EMBL/GenBank/DDBJ whole genome shotgun (WGS) entry which is preliminary data.</text>
</comment>
<evidence type="ECO:0000256" key="5">
    <source>
        <dbReference type="ARBA" id="ARBA00022692"/>
    </source>
</evidence>
<dbReference type="RefSeq" id="WP_344434217.1">
    <property type="nucleotide sequence ID" value="NZ_BAAASL010000005.1"/>
</dbReference>
<evidence type="ECO:0000256" key="10">
    <source>
        <dbReference type="SAM" id="Phobius"/>
    </source>
</evidence>
<evidence type="ECO:0000256" key="9">
    <source>
        <dbReference type="SAM" id="MobiDB-lite"/>
    </source>
</evidence>
<keyword evidence="4" id="KW-1003">Cell membrane</keyword>
<dbReference type="PANTHER" id="PTHR19139">
    <property type="entry name" value="AQUAPORIN TRANSPORTER"/>
    <property type="match status" value="1"/>
</dbReference>
<keyword evidence="7 10" id="KW-0472">Membrane</keyword>
<dbReference type="InterPro" id="IPR034294">
    <property type="entry name" value="Aquaporin_transptr"/>
</dbReference>
<dbReference type="EMBL" id="BAAASL010000005">
    <property type="protein sequence ID" value="GAA2712717.1"/>
    <property type="molecule type" value="Genomic_DNA"/>
</dbReference>
<feature type="transmembrane region" description="Helical" evidence="10">
    <location>
        <begin position="97"/>
        <end position="119"/>
    </location>
</feature>
<keyword evidence="6 10" id="KW-1133">Transmembrane helix</keyword>
<comment type="subcellular location">
    <subcellularLocation>
        <location evidence="1">Cell membrane</location>
        <topology evidence="1">Multi-pass membrane protein</topology>
    </subcellularLocation>
</comment>
<dbReference type="Proteomes" id="UP001500886">
    <property type="component" value="Unassembled WGS sequence"/>
</dbReference>
<evidence type="ECO:0000313" key="12">
    <source>
        <dbReference type="Proteomes" id="UP001500886"/>
    </source>
</evidence>
<evidence type="ECO:0008006" key="13">
    <source>
        <dbReference type="Google" id="ProtNLM"/>
    </source>
</evidence>
<feature type="transmembrane region" description="Helical" evidence="10">
    <location>
        <begin position="139"/>
        <end position="164"/>
    </location>
</feature>
<keyword evidence="12" id="KW-1185">Reference proteome</keyword>
<feature type="transmembrane region" description="Helical" evidence="10">
    <location>
        <begin position="206"/>
        <end position="234"/>
    </location>
</feature>
<evidence type="ECO:0000256" key="4">
    <source>
        <dbReference type="ARBA" id="ARBA00022475"/>
    </source>
</evidence>
<name>A0ABN3TNS8_9ACTN</name>
<evidence type="ECO:0000256" key="1">
    <source>
        <dbReference type="ARBA" id="ARBA00004651"/>
    </source>
</evidence>
<feature type="compositionally biased region" description="Gly residues" evidence="9">
    <location>
        <begin position="282"/>
        <end position="291"/>
    </location>
</feature>
<gene>
    <name evidence="11" type="ORF">GCM10010315_16920</name>
</gene>
<comment type="similarity">
    <text evidence="2 8">Belongs to the MIP/aquaporin (TC 1.A.8) family.</text>
</comment>
<accession>A0ABN3TNS8</accession>
<evidence type="ECO:0000256" key="3">
    <source>
        <dbReference type="ARBA" id="ARBA00022448"/>
    </source>
</evidence>
<evidence type="ECO:0000256" key="6">
    <source>
        <dbReference type="ARBA" id="ARBA00022989"/>
    </source>
</evidence>
<dbReference type="InterPro" id="IPR023271">
    <property type="entry name" value="Aquaporin-like"/>
</dbReference>
<dbReference type="SUPFAM" id="SSF81338">
    <property type="entry name" value="Aquaporin-like"/>
    <property type="match status" value="1"/>
</dbReference>
<feature type="transmembrane region" description="Helical" evidence="10">
    <location>
        <begin position="47"/>
        <end position="67"/>
    </location>
</feature>
<dbReference type="CDD" id="cd00333">
    <property type="entry name" value="MIP"/>
    <property type="match status" value="1"/>
</dbReference>
<feature type="region of interest" description="Disordered" evidence="9">
    <location>
        <begin position="244"/>
        <end position="291"/>
    </location>
</feature>
<reference evidence="11 12" key="1">
    <citation type="journal article" date="2019" name="Int. J. Syst. Evol. Microbiol.">
        <title>The Global Catalogue of Microorganisms (GCM) 10K type strain sequencing project: providing services to taxonomists for standard genome sequencing and annotation.</title>
        <authorList>
            <consortium name="The Broad Institute Genomics Platform"/>
            <consortium name="The Broad Institute Genome Sequencing Center for Infectious Disease"/>
            <person name="Wu L."/>
            <person name="Ma J."/>
        </authorList>
    </citation>
    <scope>NUCLEOTIDE SEQUENCE [LARGE SCALE GENOMIC DNA]</scope>
    <source>
        <strain evidence="11 12">JCM 4542</strain>
    </source>
</reference>
<dbReference type="Gene3D" id="1.20.1080.10">
    <property type="entry name" value="Glycerol uptake facilitator protein"/>
    <property type="match status" value="1"/>
</dbReference>
<evidence type="ECO:0000256" key="8">
    <source>
        <dbReference type="RuleBase" id="RU000477"/>
    </source>
</evidence>
<dbReference type="PRINTS" id="PR00783">
    <property type="entry name" value="MINTRINSICP"/>
</dbReference>
<feature type="transmembrane region" description="Helical" evidence="10">
    <location>
        <begin position="21"/>
        <end position="41"/>
    </location>
</feature>
<keyword evidence="3 8" id="KW-0813">Transport</keyword>
<dbReference type="Pfam" id="PF00230">
    <property type="entry name" value="MIP"/>
    <property type="match status" value="1"/>
</dbReference>
<proteinExistence type="inferred from homology"/>